<keyword evidence="4" id="KW-1185">Reference proteome</keyword>
<keyword evidence="2" id="KW-1133">Transmembrane helix</keyword>
<evidence type="ECO:0000256" key="1">
    <source>
        <dbReference type="SAM" id="MobiDB-lite"/>
    </source>
</evidence>
<dbReference type="Pfam" id="PF05137">
    <property type="entry name" value="PilN"/>
    <property type="match status" value="1"/>
</dbReference>
<sequence>MLVDINLLPKKENKNRTVLLLIIIILLIILSGGLFLFFQHEKVVSNEKQLTSQITILQKKRAEEEMKYATDQDSSDVIKLEKAVQWADDYFIETVPLLNHLTGLLSERGFFQTFSYVEDGVVSIVVQFDTKREVAHYVGLLNESPFITKTTLNSVTANSIDGQTVSQQKEDSESKEKEVNQEETKNIEESADVNAKNNGIKNGEYLPRYVASLELTINKEYLKSVQREGK</sequence>
<reference evidence="3" key="1">
    <citation type="submission" date="2022-02" db="EMBL/GenBank/DDBJ databases">
        <title>Fredinandcohnia quinoae sp. nov. isolated from Chenopodium quinoa seeds.</title>
        <authorList>
            <person name="Saati-Santamaria Z."/>
            <person name="Flores-Felix J.D."/>
            <person name="Igual J.M."/>
            <person name="Velazquez E."/>
            <person name="Garcia-Fraile P."/>
            <person name="Martinez-Molina E."/>
        </authorList>
    </citation>
    <scope>NUCLEOTIDE SEQUENCE</scope>
    <source>
        <strain evidence="3">SECRCQ15</strain>
    </source>
</reference>
<dbReference type="InterPro" id="IPR007813">
    <property type="entry name" value="PilN"/>
</dbReference>
<gene>
    <name evidence="3" type="ORF">MJG50_14615</name>
</gene>
<dbReference type="Proteomes" id="UP001431131">
    <property type="component" value="Unassembled WGS sequence"/>
</dbReference>
<evidence type="ECO:0000256" key="2">
    <source>
        <dbReference type="SAM" id="Phobius"/>
    </source>
</evidence>
<evidence type="ECO:0000313" key="3">
    <source>
        <dbReference type="EMBL" id="MCH1626568.1"/>
    </source>
</evidence>
<feature type="transmembrane region" description="Helical" evidence="2">
    <location>
        <begin position="18"/>
        <end position="38"/>
    </location>
</feature>
<dbReference type="AlphaFoldDB" id="A0AAW5EBL6"/>
<name>A0AAW5EBL6_9BACI</name>
<feature type="compositionally biased region" description="Basic and acidic residues" evidence="1">
    <location>
        <begin position="168"/>
        <end position="188"/>
    </location>
</feature>
<dbReference type="EMBL" id="JAKTTI010000024">
    <property type="protein sequence ID" value="MCH1626568.1"/>
    <property type="molecule type" value="Genomic_DNA"/>
</dbReference>
<feature type="region of interest" description="Disordered" evidence="1">
    <location>
        <begin position="161"/>
        <end position="201"/>
    </location>
</feature>
<accession>A0AAW5EBL6</accession>
<keyword evidence="2" id="KW-0812">Transmembrane</keyword>
<comment type="caution">
    <text evidence="3">The sequence shown here is derived from an EMBL/GenBank/DDBJ whole genome shotgun (WGS) entry which is preliminary data.</text>
</comment>
<organism evidence="3 4">
    <name type="scientific">Fredinandcohnia quinoae</name>
    <dbReference type="NCBI Taxonomy" id="2918902"/>
    <lineage>
        <taxon>Bacteria</taxon>
        <taxon>Bacillati</taxon>
        <taxon>Bacillota</taxon>
        <taxon>Bacilli</taxon>
        <taxon>Bacillales</taxon>
        <taxon>Bacillaceae</taxon>
        <taxon>Fredinandcohnia</taxon>
    </lineage>
</organism>
<protein>
    <submittedName>
        <fullName evidence="3">PilN domain-containing protein</fullName>
    </submittedName>
</protein>
<evidence type="ECO:0000313" key="4">
    <source>
        <dbReference type="Proteomes" id="UP001431131"/>
    </source>
</evidence>
<proteinExistence type="predicted"/>
<dbReference type="RefSeq" id="WP_240256484.1">
    <property type="nucleotide sequence ID" value="NZ_JAKTTI010000024.1"/>
</dbReference>
<keyword evidence="2" id="KW-0472">Membrane</keyword>